<evidence type="ECO:0000256" key="1">
    <source>
        <dbReference type="ARBA" id="ARBA00008987"/>
    </source>
</evidence>
<feature type="domain" description="Thioredoxin" evidence="8">
    <location>
        <begin position="1"/>
        <end position="106"/>
    </location>
</feature>
<dbReference type="PROSITE" id="PS00194">
    <property type="entry name" value="THIOREDOXIN_1"/>
    <property type="match status" value="1"/>
</dbReference>
<evidence type="ECO:0000256" key="4">
    <source>
        <dbReference type="ARBA" id="ARBA00023157"/>
    </source>
</evidence>
<evidence type="ECO:0000313" key="10">
    <source>
        <dbReference type="Proteomes" id="UP001499915"/>
    </source>
</evidence>
<evidence type="ECO:0000256" key="2">
    <source>
        <dbReference type="ARBA" id="ARBA00022448"/>
    </source>
</evidence>
<protein>
    <recommendedName>
        <fullName evidence="6 7">Thioredoxin</fullName>
    </recommendedName>
</protein>
<dbReference type="EMBL" id="BAAAET010000005">
    <property type="protein sequence ID" value="GAA0700053.1"/>
    <property type="molecule type" value="Genomic_DNA"/>
</dbReference>
<evidence type="ECO:0000256" key="6">
    <source>
        <dbReference type="NCBIfam" id="TIGR01068"/>
    </source>
</evidence>
<comment type="caution">
    <text evidence="9">The sequence shown here is derived from an EMBL/GenBank/DDBJ whole genome shotgun (WGS) entry which is preliminary data.</text>
</comment>
<dbReference type="Gene3D" id="3.40.30.10">
    <property type="entry name" value="Glutaredoxin"/>
    <property type="match status" value="1"/>
</dbReference>
<dbReference type="NCBIfam" id="TIGR01068">
    <property type="entry name" value="thioredoxin"/>
    <property type="match status" value="1"/>
</dbReference>
<dbReference type="InterPro" id="IPR005746">
    <property type="entry name" value="Thioredoxin"/>
</dbReference>
<dbReference type="PROSITE" id="PS51352">
    <property type="entry name" value="THIOREDOXIN_2"/>
    <property type="match status" value="1"/>
</dbReference>
<keyword evidence="5" id="KW-0676">Redox-active center</keyword>
<dbReference type="PANTHER" id="PTHR45663">
    <property type="entry name" value="GEO12009P1"/>
    <property type="match status" value="1"/>
</dbReference>
<keyword evidence="4" id="KW-1015">Disulfide bond</keyword>
<dbReference type="PIRSF" id="PIRSF000077">
    <property type="entry name" value="Thioredoxin"/>
    <property type="match status" value="1"/>
</dbReference>
<proteinExistence type="inferred from homology"/>
<gene>
    <name evidence="9" type="primary">trxA</name>
    <name evidence="9" type="ORF">GCM10009104_31150</name>
</gene>
<evidence type="ECO:0000256" key="5">
    <source>
        <dbReference type="ARBA" id="ARBA00023284"/>
    </source>
</evidence>
<sequence length="106" mass="11731">MTTQQVTDADFQATLDAADRPVLLDVWAPWCGPCKMVGPAVERLAAKQPGRFQIAMANMEAFEQLAAKLDIKTTPTLVLFKDGQEVARRSGAMMESQIAQWLNQHL</sequence>
<evidence type="ECO:0000256" key="3">
    <source>
        <dbReference type="ARBA" id="ARBA00022982"/>
    </source>
</evidence>
<keyword evidence="3" id="KW-0249">Electron transport</keyword>
<dbReference type="Pfam" id="PF00085">
    <property type="entry name" value="Thioredoxin"/>
    <property type="match status" value="1"/>
</dbReference>
<dbReference type="SUPFAM" id="SSF52833">
    <property type="entry name" value="Thioredoxin-like"/>
    <property type="match status" value="1"/>
</dbReference>
<evidence type="ECO:0000256" key="7">
    <source>
        <dbReference type="PIRNR" id="PIRNR000077"/>
    </source>
</evidence>
<dbReference type="PRINTS" id="PR00421">
    <property type="entry name" value="THIOREDOXIN"/>
</dbReference>
<dbReference type="CDD" id="cd02947">
    <property type="entry name" value="TRX_family"/>
    <property type="match status" value="1"/>
</dbReference>
<comment type="similarity">
    <text evidence="1 7">Belongs to the thioredoxin family.</text>
</comment>
<dbReference type="InterPro" id="IPR013766">
    <property type="entry name" value="Thioredoxin_domain"/>
</dbReference>
<keyword evidence="2" id="KW-0813">Transport</keyword>
<keyword evidence="10" id="KW-1185">Reference proteome</keyword>
<accession>A0ABN1I9V8</accession>
<dbReference type="RefSeq" id="WP_343808079.1">
    <property type="nucleotide sequence ID" value="NZ_BAAAET010000005.1"/>
</dbReference>
<dbReference type="InterPro" id="IPR036249">
    <property type="entry name" value="Thioredoxin-like_sf"/>
</dbReference>
<evidence type="ECO:0000259" key="8">
    <source>
        <dbReference type="PROSITE" id="PS51352"/>
    </source>
</evidence>
<organism evidence="9 10">
    <name type="scientific">Marinobacterium maritimum</name>
    <dbReference type="NCBI Taxonomy" id="500162"/>
    <lineage>
        <taxon>Bacteria</taxon>
        <taxon>Pseudomonadati</taxon>
        <taxon>Pseudomonadota</taxon>
        <taxon>Gammaproteobacteria</taxon>
        <taxon>Oceanospirillales</taxon>
        <taxon>Oceanospirillaceae</taxon>
        <taxon>Marinobacterium</taxon>
    </lineage>
</organism>
<name>A0ABN1I9V8_9GAMM</name>
<dbReference type="InterPro" id="IPR017937">
    <property type="entry name" value="Thioredoxin_CS"/>
</dbReference>
<dbReference type="Proteomes" id="UP001499915">
    <property type="component" value="Unassembled WGS sequence"/>
</dbReference>
<reference evidence="9 10" key="1">
    <citation type="journal article" date="2019" name="Int. J. Syst. Evol. Microbiol.">
        <title>The Global Catalogue of Microorganisms (GCM) 10K type strain sequencing project: providing services to taxonomists for standard genome sequencing and annotation.</title>
        <authorList>
            <consortium name="The Broad Institute Genomics Platform"/>
            <consortium name="The Broad Institute Genome Sequencing Center for Infectious Disease"/>
            <person name="Wu L."/>
            <person name="Ma J."/>
        </authorList>
    </citation>
    <scope>NUCLEOTIDE SEQUENCE [LARGE SCALE GENOMIC DNA]</scope>
    <source>
        <strain evidence="9 10">JCM 15134</strain>
    </source>
</reference>
<evidence type="ECO:0000313" key="9">
    <source>
        <dbReference type="EMBL" id="GAA0700053.1"/>
    </source>
</evidence>
<dbReference type="PANTHER" id="PTHR45663:SF11">
    <property type="entry name" value="GEO12009P1"/>
    <property type="match status" value="1"/>
</dbReference>